<accession>A0A3B0S205</accession>
<comment type="subcellular location">
    <subcellularLocation>
        <location evidence="1">Cytoplasm</location>
    </subcellularLocation>
</comment>
<keyword evidence="3" id="KW-0547">Nucleotide-binding</keyword>
<evidence type="ECO:0000256" key="3">
    <source>
        <dbReference type="ARBA" id="ARBA00022741"/>
    </source>
</evidence>
<dbReference type="GO" id="GO:0008360">
    <property type="term" value="P:regulation of cell shape"/>
    <property type="evidence" value="ECO:0007669"/>
    <property type="project" value="UniProtKB-KW"/>
</dbReference>
<name>A0A3B0S205_9ZZZZ</name>
<dbReference type="PANTHER" id="PTHR42749:SF1">
    <property type="entry name" value="CELL SHAPE-DETERMINING PROTEIN MREB"/>
    <property type="match status" value="1"/>
</dbReference>
<dbReference type="EMBL" id="UOEF01000192">
    <property type="protein sequence ID" value="VAV94866.1"/>
    <property type="molecule type" value="Genomic_DNA"/>
</dbReference>
<keyword evidence="4" id="KW-0067">ATP-binding</keyword>
<reference evidence="7" key="1">
    <citation type="submission" date="2018-06" db="EMBL/GenBank/DDBJ databases">
        <authorList>
            <person name="Zhirakovskaya E."/>
        </authorList>
    </citation>
    <scope>NUCLEOTIDE SEQUENCE</scope>
</reference>
<dbReference type="NCBIfam" id="NF010539">
    <property type="entry name" value="PRK13927.1"/>
    <property type="match status" value="1"/>
</dbReference>
<evidence type="ECO:0000256" key="5">
    <source>
        <dbReference type="ARBA" id="ARBA00022960"/>
    </source>
</evidence>
<keyword evidence="5" id="KW-0133">Cell shape</keyword>
<comment type="similarity">
    <text evidence="6">Belongs to the FtsA/MreB family.</text>
</comment>
<dbReference type="GO" id="GO:0000902">
    <property type="term" value="P:cell morphogenesis"/>
    <property type="evidence" value="ECO:0007669"/>
    <property type="project" value="InterPro"/>
</dbReference>
<dbReference type="GO" id="GO:0005737">
    <property type="term" value="C:cytoplasm"/>
    <property type="evidence" value="ECO:0007669"/>
    <property type="project" value="UniProtKB-SubCell"/>
</dbReference>
<dbReference type="SUPFAM" id="SSF53067">
    <property type="entry name" value="Actin-like ATPase domain"/>
    <property type="match status" value="2"/>
</dbReference>
<evidence type="ECO:0000256" key="4">
    <source>
        <dbReference type="ARBA" id="ARBA00022840"/>
    </source>
</evidence>
<protein>
    <submittedName>
        <fullName evidence="7">Rod shape-determining protein MreB</fullName>
    </submittedName>
</protein>
<evidence type="ECO:0000256" key="2">
    <source>
        <dbReference type="ARBA" id="ARBA00022490"/>
    </source>
</evidence>
<dbReference type="CDD" id="cd10225">
    <property type="entry name" value="ASKHA_NBD_MreB-like"/>
    <property type="match status" value="1"/>
</dbReference>
<dbReference type="Gene3D" id="3.30.420.40">
    <property type="match status" value="3"/>
</dbReference>
<dbReference type="GO" id="GO:0005524">
    <property type="term" value="F:ATP binding"/>
    <property type="evidence" value="ECO:0007669"/>
    <property type="project" value="UniProtKB-KW"/>
</dbReference>
<proteinExistence type="inferred from homology"/>
<dbReference type="AlphaFoldDB" id="A0A3B0S205"/>
<sequence length="346" mass="36319">MVFGNLFKFRSQDMAIDLGTANTVVYVRGQGIVLNEPSVVAIETINGVKKVKAVGDDAKMMMGKTPDSIEAIRPLRDGVIADIDVAEQMIKHFIEKVHGKKKLFSYPEIVICVPSGSTSVERRAIRDAASNAGASQVFLIEEPMAAAIGADMPVTEPIGSMVVDVGGGTTEVAVLSLRGLAYTTSVRTGGDKMDEAIVSYVRRHHNLLIGETTAERIKKDFGVAQAPVDGVGHTIHIKGRDLVNGVPKEISINQGQIAEALGEPIGTIIEGVRIALENTAPELAADIVDQGIVLTGGGALISGLDAALSDETGLPVTVAEDPLACVAIGTGRAMEDELFRGVLTTA</sequence>
<evidence type="ECO:0000256" key="1">
    <source>
        <dbReference type="ARBA" id="ARBA00004496"/>
    </source>
</evidence>
<evidence type="ECO:0000313" key="7">
    <source>
        <dbReference type="EMBL" id="VAV94866.1"/>
    </source>
</evidence>
<dbReference type="InterPro" id="IPR043129">
    <property type="entry name" value="ATPase_NBD"/>
</dbReference>
<keyword evidence="2" id="KW-0963">Cytoplasm</keyword>
<evidence type="ECO:0000256" key="6">
    <source>
        <dbReference type="ARBA" id="ARBA00023458"/>
    </source>
</evidence>
<dbReference type="HAMAP" id="MF_02207">
    <property type="entry name" value="MreB"/>
    <property type="match status" value="1"/>
</dbReference>
<dbReference type="PRINTS" id="PR01652">
    <property type="entry name" value="SHAPEPROTEIN"/>
</dbReference>
<dbReference type="InterPro" id="IPR004753">
    <property type="entry name" value="MreB"/>
</dbReference>
<gene>
    <name evidence="7" type="ORF">MNBD_ALPHA04-758</name>
</gene>
<dbReference type="Pfam" id="PF06723">
    <property type="entry name" value="MreB_Mbl"/>
    <property type="match status" value="1"/>
</dbReference>
<organism evidence="7">
    <name type="scientific">hydrothermal vent metagenome</name>
    <dbReference type="NCBI Taxonomy" id="652676"/>
    <lineage>
        <taxon>unclassified sequences</taxon>
        <taxon>metagenomes</taxon>
        <taxon>ecological metagenomes</taxon>
    </lineage>
</organism>
<dbReference type="PANTHER" id="PTHR42749">
    <property type="entry name" value="CELL SHAPE-DETERMINING PROTEIN MREB"/>
    <property type="match status" value="1"/>
</dbReference>
<dbReference type="InterPro" id="IPR056546">
    <property type="entry name" value="MreB_MamK-like"/>
</dbReference>
<dbReference type="NCBIfam" id="TIGR00904">
    <property type="entry name" value="mreB"/>
    <property type="match status" value="1"/>
</dbReference>